<feature type="transmembrane region" description="Helical" evidence="1">
    <location>
        <begin position="149"/>
        <end position="168"/>
    </location>
</feature>
<keyword evidence="1" id="KW-1133">Transmembrane helix</keyword>
<dbReference type="AlphaFoldDB" id="A0A5C6APV1"/>
<feature type="transmembrane region" description="Helical" evidence="1">
    <location>
        <begin position="106"/>
        <end position="129"/>
    </location>
</feature>
<protein>
    <submittedName>
        <fullName evidence="2">Uncharacterized protein</fullName>
    </submittedName>
</protein>
<feature type="transmembrane region" description="Helical" evidence="1">
    <location>
        <begin position="224"/>
        <end position="245"/>
    </location>
</feature>
<feature type="transmembrane region" description="Helical" evidence="1">
    <location>
        <begin position="66"/>
        <end position="94"/>
    </location>
</feature>
<accession>A0A5C6APV1</accession>
<dbReference type="RefSeq" id="WP_146521592.1">
    <property type="nucleotide sequence ID" value="NZ_CP151726.1"/>
</dbReference>
<proteinExistence type="predicted"/>
<evidence type="ECO:0000313" key="2">
    <source>
        <dbReference type="EMBL" id="TWU01106.1"/>
    </source>
</evidence>
<keyword evidence="1" id="KW-0812">Transmembrane</keyword>
<dbReference type="Proteomes" id="UP000320176">
    <property type="component" value="Unassembled WGS sequence"/>
</dbReference>
<gene>
    <name evidence="2" type="ORF">Pla52n_44780</name>
</gene>
<feature type="transmembrane region" description="Helical" evidence="1">
    <location>
        <begin position="37"/>
        <end position="60"/>
    </location>
</feature>
<keyword evidence="1" id="KW-0472">Membrane</keyword>
<name>A0A5C6APV1_9BACT</name>
<evidence type="ECO:0000313" key="3">
    <source>
        <dbReference type="Proteomes" id="UP000320176"/>
    </source>
</evidence>
<dbReference type="OrthoDB" id="264451at2"/>
<feature type="transmembrane region" description="Helical" evidence="1">
    <location>
        <begin position="188"/>
        <end position="212"/>
    </location>
</feature>
<comment type="caution">
    <text evidence="2">The sequence shown here is derived from an EMBL/GenBank/DDBJ whole genome shotgun (WGS) entry which is preliminary data.</text>
</comment>
<reference evidence="2 3" key="1">
    <citation type="submission" date="2019-02" db="EMBL/GenBank/DDBJ databases">
        <title>Deep-cultivation of Planctomycetes and their phenomic and genomic characterization uncovers novel biology.</title>
        <authorList>
            <person name="Wiegand S."/>
            <person name="Jogler M."/>
            <person name="Boedeker C."/>
            <person name="Pinto D."/>
            <person name="Vollmers J."/>
            <person name="Rivas-Marin E."/>
            <person name="Kohn T."/>
            <person name="Peeters S.H."/>
            <person name="Heuer A."/>
            <person name="Rast P."/>
            <person name="Oberbeckmann S."/>
            <person name="Bunk B."/>
            <person name="Jeske O."/>
            <person name="Meyerdierks A."/>
            <person name="Storesund J.E."/>
            <person name="Kallscheuer N."/>
            <person name="Luecker S."/>
            <person name="Lage O.M."/>
            <person name="Pohl T."/>
            <person name="Merkel B.J."/>
            <person name="Hornburger P."/>
            <person name="Mueller R.-W."/>
            <person name="Bruemmer F."/>
            <person name="Labrenz M."/>
            <person name="Spormann A.M."/>
            <person name="Op Den Camp H."/>
            <person name="Overmann J."/>
            <person name="Amann R."/>
            <person name="Jetten M.S.M."/>
            <person name="Mascher T."/>
            <person name="Medema M.H."/>
            <person name="Devos D.P."/>
            <person name="Kaster A.-K."/>
            <person name="Ovreas L."/>
            <person name="Rohde M."/>
            <person name="Galperin M.Y."/>
            <person name="Jogler C."/>
        </authorList>
    </citation>
    <scope>NUCLEOTIDE SEQUENCE [LARGE SCALE GENOMIC DNA]</scope>
    <source>
        <strain evidence="2 3">Pla52n</strain>
    </source>
</reference>
<evidence type="ECO:0000256" key="1">
    <source>
        <dbReference type="SAM" id="Phobius"/>
    </source>
</evidence>
<keyword evidence="3" id="KW-1185">Reference proteome</keyword>
<dbReference type="EMBL" id="SJPN01000005">
    <property type="protein sequence ID" value="TWU01106.1"/>
    <property type="molecule type" value="Genomic_DNA"/>
</dbReference>
<sequence>MSEFNPYQAPVLAEVITETPLGWQLGHLRSTKTGLYIVYYGICSILLALILGPACVAIAAVVGLPIIGMGAVVLMTLAFFGGALAMFVGQILCLSVPSETNGKTMVALSVAIQILLFLIFVGFIMYGAWFGMRNPGVPMPRNSAVNSVMNLMTTILSFAAMICFTVFLKRLNQYLQQPDLVRSAKTVIGLIVGLLICISAMIGILVVAGRQINGVPPTEVVGCFGLLLFLLGMVTFVKYANLLIYTAKTIARFENADVQAGESVPASQF</sequence>
<organism evidence="2 3">
    <name type="scientific">Stieleria varia</name>
    <dbReference type="NCBI Taxonomy" id="2528005"/>
    <lineage>
        <taxon>Bacteria</taxon>
        <taxon>Pseudomonadati</taxon>
        <taxon>Planctomycetota</taxon>
        <taxon>Planctomycetia</taxon>
        <taxon>Pirellulales</taxon>
        <taxon>Pirellulaceae</taxon>
        <taxon>Stieleria</taxon>
    </lineage>
</organism>